<gene>
    <name evidence="1" type="ORF">MNEG_15935</name>
</gene>
<dbReference type="OrthoDB" id="197940at2759"/>
<evidence type="ECO:0000313" key="2">
    <source>
        <dbReference type="Proteomes" id="UP000054498"/>
    </source>
</evidence>
<dbReference type="InterPro" id="IPR021511">
    <property type="entry name" value="DUF3172"/>
</dbReference>
<dbReference type="AlphaFoldDB" id="A0A0D2K757"/>
<protein>
    <submittedName>
        <fullName evidence="1">Uncharacterized protein</fullName>
    </submittedName>
</protein>
<keyword evidence="2" id="KW-1185">Reference proteome</keyword>
<dbReference type="GeneID" id="25733645"/>
<dbReference type="RefSeq" id="XP_013891048.1">
    <property type="nucleotide sequence ID" value="XM_014035594.1"/>
</dbReference>
<sequence>MRRAPPAQAEQCKKRMNTFGFVGDLSKDPEVSCVYHSEEAENQYLLGNESTGRLFGGAGPAKPGAAAAAE</sequence>
<dbReference type="Proteomes" id="UP000054498">
    <property type="component" value="Unassembled WGS sequence"/>
</dbReference>
<dbReference type="EMBL" id="KK106028">
    <property type="protein sequence ID" value="KIY92028.1"/>
    <property type="molecule type" value="Genomic_DNA"/>
</dbReference>
<dbReference type="Pfam" id="PF11371">
    <property type="entry name" value="DUF3172"/>
    <property type="match status" value="1"/>
</dbReference>
<name>A0A0D2K757_9CHLO</name>
<proteinExistence type="predicted"/>
<dbReference type="KEGG" id="mng:MNEG_15935"/>
<accession>A0A0D2K757</accession>
<dbReference type="STRING" id="145388.A0A0D2K757"/>
<evidence type="ECO:0000313" key="1">
    <source>
        <dbReference type="EMBL" id="KIY92028.1"/>
    </source>
</evidence>
<reference evidence="1 2" key="1">
    <citation type="journal article" date="2013" name="BMC Genomics">
        <title>Reconstruction of the lipid metabolism for the microalga Monoraphidium neglectum from its genome sequence reveals characteristics suitable for biofuel production.</title>
        <authorList>
            <person name="Bogen C."/>
            <person name="Al-Dilaimi A."/>
            <person name="Albersmeier A."/>
            <person name="Wichmann J."/>
            <person name="Grundmann M."/>
            <person name="Rupp O."/>
            <person name="Lauersen K.J."/>
            <person name="Blifernez-Klassen O."/>
            <person name="Kalinowski J."/>
            <person name="Goesmann A."/>
            <person name="Mussgnug J.H."/>
            <person name="Kruse O."/>
        </authorList>
    </citation>
    <scope>NUCLEOTIDE SEQUENCE [LARGE SCALE GENOMIC DNA]</scope>
    <source>
        <strain evidence="1 2">SAG 48.87</strain>
    </source>
</reference>
<organism evidence="1 2">
    <name type="scientific">Monoraphidium neglectum</name>
    <dbReference type="NCBI Taxonomy" id="145388"/>
    <lineage>
        <taxon>Eukaryota</taxon>
        <taxon>Viridiplantae</taxon>
        <taxon>Chlorophyta</taxon>
        <taxon>core chlorophytes</taxon>
        <taxon>Chlorophyceae</taxon>
        <taxon>CS clade</taxon>
        <taxon>Sphaeropleales</taxon>
        <taxon>Selenastraceae</taxon>
        <taxon>Monoraphidium</taxon>
    </lineage>
</organism>